<organism evidence="3 4">
    <name type="scientific">Xanthobacter agilis</name>
    <dbReference type="NCBI Taxonomy" id="47492"/>
    <lineage>
        <taxon>Bacteria</taxon>
        <taxon>Pseudomonadati</taxon>
        <taxon>Pseudomonadota</taxon>
        <taxon>Alphaproteobacteria</taxon>
        <taxon>Hyphomicrobiales</taxon>
        <taxon>Xanthobacteraceae</taxon>
        <taxon>Xanthobacter</taxon>
    </lineage>
</organism>
<protein>
    <recommendedName>
        <fullName evidence="2">T6SS Transcription factor RovC-like DNA binding domain-containing protein</fullName>
    </recommendedName>
</protein>
<keyword evidence="4" id="KW-1185">Reference proteome</keyword>
<dbReference type="InterPro" id="IPR018754">
    <property type="entry name" value="RovC-like_DNA-bd"/>
</dbReference>
<evidence type="ECO:0000313" key="4">
    <source>
        <dbReference type="Proteomes" id="UP001241747"/>
    </source>
</evidence>
<proteinExistence type="predicted"/>
<evidence type="ECO:0000313" key="3">
    <source>
        <dbReference type="EMBL" id="MDQ0507240.1"/>
    </source>
</evidence>
<dbReference type="RefSeq" id="WP_307500714.1">
    <property type="nucleotide sequence ID" value="NZ_JABWGX010000026.1"/>
</dbReference>
<accession>A0ABU0LJE6</accession>
<gene>
    <name evidence="3" type="ORF">QOZ94_004061</name>
</gene>
<comment type="caution">
    <text evidence="3">The sequence shown here is derived from an EMBL/GenBank/DDBJ whole genome shotgun (WGS) entry which is preliminary data.</text>
</comment>
<dbReference type="Pfam" id="PF10074">
    <property type="entry name" value="RovC_DNA-bd"/>
    <property type="match status" value="1"/>
</dbReference>
<feature type="region of interest" description="Disordered" evidence="1">
    <location>
        <begin position="1"/>
        <end position="20"/>
    </location>
</feature>
<sequence>MLGSRFPSAGGCDFATDPDQPADRARPFWLPSLLPDAFELRSSVVGEADPAAMPVDLTELPGLDLRSAVDGASHGLWRSGDLTHQFWLADPLQHGHGAFCVVLPLDMLLELRIAALLRFWRALRHRPSGDWRHDLPPQTRDRHILTLRALDAKLDGASYRQTAEALLGFHGRKADWETDPRKNQIRRLVADGLHYMRGGYRDLLHYPVRLPPQR</sequence>
<dbReference type="Proteomes" id="UP001241747">
    <property type="component" value="Unassembled WGS sequence"/>
</dbReference>
<reference evidence="3 4" key="1">
    <citation type="submission" date="2023-07" db="EMBL/GenBank/DDBJ databases">
        <title>Genomic Encyclopedia of Type Strains, Phase IV (KMG-IV): sequencing the most valuable type-strain genomes for metagenomic binning, comparative biology and taxonomic classification.</title>
        <authorList>
            <person name="Goeker M."/>
        </authorList>
    </citation>
    <scope>NUCLEOTIDE SEQUENCE [LARGE SCALE GENOMIC DNA]</scope>
    <source>
        <strain evidence="3 4">DSM 3770</strain>
    </source>
</reference>
<evidence type="ECO:0000256" key="1">
    <source>
        <dbReference type="SAM" id="MobiDB-lite"/>
    </source>
</evidence>
<evidence type="ECO:0000259" key="2">
    <source>
        <dbReference type="Pfam" id="PF10074"/>
    </source>
</evidence>
<feature type="domain" description="T6SS Transcription factor RovC-like DNA binding" evidence="2">
    <location>
        <begin position="102"/>
        <end position="205"/>
    </location>
</feature>
<name>A0ABU0LJE6_XANAG</name>
<dbReference type="EMBL" id="JAUSVY010000015">
    <property type="protein sequence ID" value="MDQ0507240.1"/>
    <property type="molecule type" value="Genomic_DNA"/>
</dbReference>